<dbReference type="AlphaFoldDB" id="A0A174XEZ3"/>
<name>A0A174XEZ3_9BACE</name>
<gene>
    <name evidence="1" type="ORF">ERS852558_04459</name>
    <name evidence="2" type="ORF">F2Y31_18230</name>
</gene>
<proteinExistence type="predicted"/>
<protein>
    <submittedName>
        <fullName evidence="1">Uncharacterized protein</fullName>
    </submittedName>
</protein>
<dbReference type="EMBL" id="CZBL01000030">
    <property type="protein sequence ID" value="CUQ54967.1"/>
    <property type="molecule type" value="Genomic_DNA"/>
</dbReference>
<sequence>MEKKFKLIISPERCDAEALAHFIAELERLKLGVLTNGEIVYDDKNEKEVFNLMEKCILNKE</sequence>
<dbReference type="EMBL" id="VVYD01000021">
    <property type="protein sequence ID" value="KAA5496318.1"/>
    <property type="molecule type" value="Genomic_DNA"/>
</dbReference>
<reference evidence="2 4" key="2">
    <citation type="journal article" date="2019" name="Nat. Med.">
        <title>A library of human gut bacterial isolates paired with longitudinal multiomics data enables mechanistic microbiome research.</title>
        <authorList>
            <person name="Poyet M."/>
            <person name="Groussin M."/>
            <person name="Gibbons S.M."/>
            <person name="Avila-Pacheco J."/>
            <person name="Jiang X."/>
            <person name="Kearney S.M."/>
            <person name="Perrotta A.R."/>
            <person name="Berdy B."/>
            <person name="Zhao S."/>
            <person name="Lieberman T.D."/>
            <person name="Swanson P.K."/>
            <person name="Smith M."/>
            <person name="Roesemann S."/>
            <person name="Alexander J.E."/>
            <person name="Rich S.A."/>
            <person name="Livny J."/>
            <person name="Vlamakis H."/>
            <person name="Clish C."/>
            <person name="Bullock K."/>
            <person name="Deik A."/>
            <person name="Scott J."/>
            <person name="Pierce K.A."/>
            <person name="Xavier R.J."/>
            <person name="Alm E.J."/>
        </authorList>
    </citation>
    <scope>NUCLEOTIDE SEQUENCE [LARGE SCALE GENOMIC DNA]</scope>
    <source>
        <strain evidence="2 4">BIOML-A19</strain>
    </source>
</reference>
<organism evidence="1 3">
    <name type="scientific">Bacteroides caccae</name>
    <dbReference type="NCBI Taxonomy" id="47678"/>
    <lineage>
        <taxon>Bacteria</taxon>
        <taxon>Pseudomonadati</taxon>
        <taxon>Bacteroidota</taxon>
        <taxon>Bacteroidia</taxon>
        <taxon>Bacteroidales</taxon>
        <taxon>Bacteroidaceae</taxon>
        <taxon>Bacteroides</taxon>
    </lineage>
</organism>
<dbReference type="Proteomes" id="UP000368418">
    <property type="component" value="Unassembled WGS sequence"/>
</dbReference>
<accession>A0A174XEZ3</accession>
<reference evidence="1 3" key="1">
    <citation type="submission" date="2015-09" db="EMBL/GenBank/DDBJ databases">
        <authorList>
            <consortium name="Pathogen Informatics"/>
        </authorList>
    </citation>
    <scope>NUCLEOTIDE SEQUENCE [LARGE SCALE GENOMIC DNA]</scope>
    <source>
        <strain evidence="1 3">2789STDY5834946</strain>
    </source>
</reference>
<evidence type="ECO:0000313" key="3">
    <source>
        <dbReference type="Proteomes" id="UP000095725"/>
    </source>
</evidence>
<dbReference type="RefSeq" id="WP_004321167.1">
    <property type="nucleotide sequence ID" value="NZ_CACRTB010000037.1"/>
</dbReference>
<evidence type="ECO:0000313" key="4">
    <source>
        <dbReference type="Proteomes" id="UP000368418"/>
    </source>
</evidence>
<evidence type="ECO:0000313" key="1">
    <source>
        <dbReference type="EMBL" id="CUQ54967.1"/>
    </source>
</evidence>
<dbReference type="Proteomes" id="UP000095725">
    <property type="component" value="Unassembled WGS sequence"/>
</dbReference>
<evidence type="ECO:0000313" key="2">
    <source>
        <dbReference type="EMBL" id="KAA5496318.1"/>
    </source>
</evidence>